<dbReference type="InterPro" id="IPR010982">
    <property type="entry name" value="Lambda_DNA-bd_dom_sf"/>
</dbReference>
<reference evidence="2 3" key="1">
    <citation type="submission" date="2018-11" db="EMBL/GenBank/DDBJ databases">
        <title>The Potential of Streptomyces as Biocontrol Agents against the Tomato grey mould, Botrytis cinerea (Gray mold) Frontiers in Microbiology.</title>
        <authorList>
            <person name="Li D."/>
        </authorList>
    </citation>
    <scope>NUCLEOTIDE SEQUENCE [LARGE SCALE GENOMIC DNA]</scope>
    <source>
        <strain evidence="2 3">NEAU-LD23</strain>
    </source>
</reference>
<accession>A0A3M8WWW9</accession>
<sequence length="418" mass="44231">MNWSAQAIRDASRRGDFGRVVSLARRATGVSQRQLGDACGISQSAVSRLEGRGAASYDMTILARAATHLHIPPRLVGLADHAAAHAAENGQHDVHRRNFLAGTAAIAATPALAALRPHPTDAGQAATLRMATTAFRRLDGTTPSRHLSEPVLAHLRLTQTITGEAEAPEQRARLAAVGSEAASLAGWLAWDMNDIGSARTWYGAAIKAARTSGGRLLLAYQLGSLAGFEADGGNTAQALSLVHRARRHLGEHAPAIASAWLSTVEAQAHATSGNATATDTALLQAARTTDAIQDEQPPPWPWVFSFTPSKVAAARLTCGARLGLPKWVAAAQDAAAAALTSSHEKQRALLTLDLAAAHLTSGRLDGAFALATRALETGMRYRSGRIIERARGLRRTYASPTPPKVVRDFDDRLHGIYL</sequence>
<keyword evidence="3" id="KW-1185">Reference proteome</keyword>
<dbReference type="Proteomes" id="UP000275401">
    <property type="component" value="Unassembled WGS sequence"/>
</dbReference>
<dbReference type="SMART" id="SM00530">
    <property type="entry name" value="HTH_XRE"/>
    <property type="match status" value="1"/>
</dbReference>
<dbReference type="Gene3D" id="1.10.260.40">
    <property type="entry name" value="lambda repressor-like DNA-binding domains"/>
    <property type="match status" value="1"/>
</dbReference>
<dbReference type="SUPFAM" id="SSF47413">
    <property type="entry name" value="lambda repressor-like DNA-binding domains"/>
    <property type="match status" value="1"/>
</dbReference>
<evidence type="ECO:0000259" key="1">
    <source>
        <dbReference type="PROSITE" id="PS50943"/>
    </source>
</evidence>
<proteinExistence type="predicted"/>
<dbReference type="PROSITE" id="PS50943">
    <property type="entry name" value="HTH_CROC1"/>
    <property type="match status" value="1"/>
</dbReference>
<evidence type="ECO:0000313" key="3">
    <source>
        <dbReference type="Proteomes" id="UP000275401"/>
    </source>
</evidence>
<dbReference type="RefSeq" id="WP_123099150.1">
    <property type="nucleotide sequence ID" value="NZ_RIBZ01000093.1"/>
</dbReference>
<feature type="domain" description="HTH cro/C1-type" evidence="1">
    <location>
        <begin position="21"/>
        <end position="76"/>
    </location>
</feature>
<comment type="caution">
    <text evidence="2">The sequence shown here is derived from an EMBL/GenBank/DDBJ whole genome shotgun (WGS) entry which is preliminary data.</text>
</comment>
<gene>
    <name evidence="2" type="ORF">EEJ42_07255</name>
</gene>
<evidence type="ECO:0000313" key="2">
    <source>
        <dbReference type="EMBL" id="RNG33589.1"/>
    </source>
</evidence>
<dbReference type="CDD" id="cd00093">
    <property type="entry name" value="HTH_XRE"/>
    <property type="match status" value="1"/>
</dbReference>
<name>A0A3M8WWW9_9ACTN</name>
<dbReference type="GO" id="GO:0003677">
    <property type="term" value="F:DNA binding"/>
    <property type="evidence" value="ECO:0007669"/>
    <property type="project" value="InterPro"/>
</dbReference>
<dbReference type="EMBL" id="RIBZ01000093">
    <property type="protein sequence ID" value="RNG33589.1"/>
    <property type="molecule type" value="Genomic_DNA"/>
</dbReference>
<dbReference type="Pfam" id="PF13560">
    <property type="entry name" value="HTH_31"/>
    <property type="match status" value="1"/>
</dbReference>
<protein>
    <submittedName>
        <fullName evidence="2">XRE family transcriptional regulator</fullName>
    </submittedName>
</protein>
<dbReference type="AlphaFoldDB" id="A0A3M8WWW9"/>
<organism evidence="2 3">
    <name type="scientific">Streptomyces botrytidirepellens</name>
    <dbReference type="NCBI Taxonomy" id="2486417"/>
    <lineage>
        <taxon>Bacteria</taxon>
        <taxon>Bacillati</taxon>
        <taxon>Actinomycetota</taxon>
        <taxon>Actinomycetes</taxon>
        <taxon>Kitasatosporales</taxon>
        <taxon>Streptomycetaceae</taxon>
        <taxon>Streptomyces</taxon>
    </lineage>
</organism>
<dbReference type="InterPro" id="IPR001387">
    <property type="entry name" value="Cro/C1-type_HTH"/>
</dbReference>